<comment type="caution">
    <text evidence="2">The sequence shown here is derived from an EMBL/GenBank/DDBJ whole genome shotgun (WGS) entry which is preliminary data.</text>
</comment>
<evidence type="ECO:0000256" key="1">
    <source>
        <dbReference type="SAM" id="SignalP"/>
    </source>
</evidence>
<dbReference type="Gene3D" id="2.120.10.80">
    <property type="entry name" value="Kelch-type beta propeller"/>
    <property type="match status" value="1"/>
</dbReference>
<proteinExistence type="predicted"/>
<sequence>MKVFMKIIFCAAVFLSIFTFGGCTARDGYGDKSLKIPAHSDVMVIENKNNGGNIFDIKGDRLIKEKTSGNNILDLAYNVQKSVYVYLVNEGGTEKNGSRIVILHRGVKSEIKDFFAAKDIKMSPGGDKIACRVYENSSLGSAQGMKVYGLESKKYIKLKSKVLVSGNLYQWLDDHRIIYYGSMEGKKNSDAIYLYDFNKDREQVYLSDMGGYCTYFAAAGSNLLILLQNGSESNLYYYNHKTGKFQFLSDEIGQIYVSAADSKNKCIFFIGKDEGNADSVYKFSQEEIEVSRITYDFPKDVSRYGGIVQGKNGKVYFAGTGGAENGQDVFMYDPSDGSVNIISDHEGIYNIYFGRN</sequence>
<dbReference type="Proteomes" id="UP001565220">
    <property type="component" value="Unassembled WGS sequence"/>
</dbReference>
<name>A0ABV4DWI9_9CLOT</name>
<organism evidence="2 3">
    <name type="scientific">Clostridium lapidicellarium</name>
    <dbReference type="NCBI Taxonomy" id="3240931"/>
    <lineage>
        <taxon>Bacteria</taxon>
        <taxon>Bacillati</taxon>
        <taxon>Bacillota</taxon>
        <taxon>Clostridia</taxon>
        <taxon>Eubacteriales</taxon>
        <taxon>Clostridiaceae</taxon>
        <taxon>Clostridium</taxon>
    </lineage>
</organism>
<dbReference type="EMBL" id="JBGFFE010000001">
    <property type="protein sequence ID" value="MEY8762303.1"/>
    <property type="molecule type" value="Genomic_DNA"/>
</dbReference>
<gene>
    <name evidence="2" type="ORF">AB8S09_01390</name>
</gene>
<dbReference type="RefSeq" id="WP_294181334.1">
    <property type="nucleotide sequence ID" value="NZ_JBGFFE010000001.1"/>
</dbReference>
<dbReference type="PROSITE" id="PS51257">
    <property type="entry name" value="PROKAR_LIPOPROTEIN"/>
    <property type="match status" value="1"/>
</dbReference>
<evidence type="ECO:0000313" key="2">
    <source>
        <dbReference type="EMBL" id="MEY8762303.1"/>
    </source>
</evidence>
<keyword evidence="1" id="KW-0732">Signal</keyword>
<dbReference type="SUPFAM" id="SSF69304">
    <property type="entry name" value="Tricorn protease N-terminal domain"/>
    <property type="match status" value="1"/>
</dbReference>
<feature type="signal peptide" evidence="1">
    <location>
        <begin position="1"/>
        <end position="25"/>
    </location>
</feature>
<protein>
    <submittedName>
        <fullName evidence="2">Uncharacterized protein</fullName>
    </submittedName>
</protein>
<feature type="chain" id="PRO_5046200623" evidence="1">
    <location>
        <begin position="26"/>
        <end position="356"/>
    </location>
</feature>
<keyword evidence="3" id="KW-1185">Reference proteome</keyword>
<evidence type="ECO:0000313" key="3">
    <source>
        <dbReference type="Proteomes" id="UP001565220"/>
    </source>
</evidence>
<dbReference type="InterPro" id="IPR015915">
    <property type="entry name" value="Kelch-typ_b-propeller"/>
</dbReference>
<reference evidence="2 3" key="1">
    <citation type="submission" date="2024-08" db="EMBL/GenBank/DDBJ databases">
        <title>Clostridium lapicellarii sp. nov., and Clostridium renhuaiense sp. nov., two species isolated from the mud in a fermentation cellar used for producing sauce-flavour Chinese liquors.</title>
        <authorList>
            <person name="Yang F."/>
            <person name="Wang H."/>
            <person name="Chen L.Q."/>
            <person name="Zhou N."/>
            <person name="Lu J.J."/>
            <person name="Pu X.X."/>
            <person name="Wan B."/>
            <person name="Wang L."/>
            <person name="Liu S.J."/>
        </authorList>
    </citation>
    <scope>NUCLEOTIDE SEQUENCE [LARGE SCALE GENOMIC DNA]</scope>
    <source>
        <strain evidence="2 3">MT-113</strain>
    </source>
</reference>
<accession>A0ABV4DWI9</accession>